<dbReference type="GO" id="GO:0006515">
    <property type="term" value="P:protein quality control for misfolded or incompletely synthesized proteins"/>
    <property type="evidence" value="ECO:0007669"/>
    <property type="project" value="TreeGrafter"/>
</dbReference>
<keyword evidence="4" id="KW-0378">Hydrolase</keyword>
<dbReference type="EMBL" id="FZOO01000010">
    <property type="protein sequence ID" value="SNS91191.1"/>
    <property type="molecule type" value="Genomic_DNA"/>
</dbReference>
<dbReference type="Gene3D" id="3.90.226.10">
    <property type="entry name" value="2-enoyl-CoA Hydratase, Chain A, domain 1"/>
    <property type="match status" value="1"/>
</dbReference>
<dbReference type="InterPro" id="IPR029045">
    <property type="entry name" value="ClpP/crotonase-like_dom_sf"/>
</dbReference>
<dbReference type="PRINTS" id="PR00127">
    <property type="entry name" value="CLPPROTEASEP"/>
</dbReference>
<keyword evidence="3" id="KW-0645">Protease</keyword>
<evidence type="ECO:0000256" key="4">
    <source>
        <dbReference type="ARBA" id="ARBA00022801"/>
    </source>
</evidence>
<dbReference type="PANTHER" id="PTHR10381:SF70">
    <property type="entry name" value="ATP-DEPENDENT CLP PROTEASE PROTEOLYTIC SUBUNIT"/>
    <property type="match status" value="1"/>
</dbReference>
<dbReference type="AlphaFoldDB" id="A0A239ICA0"/>
<dbReference type="Proteomes" id="UP000198373">
    <property type="component" value="Unassembled WGS sequence"/>
</dbReference>
<dbReference type="SUPFAM" id="SSF52096">
    <property type="entry name" value="ClpP/crotonase"/>
    <property type="match status" value="1"/>
</dbReference>
<keyword evidence="9" id="KW-1185">Reference proteome</keyword>
<proteinExistence type="inferred from homology"/>
<keyword evidence="5" id="KW-0720">Serine protease</keyword>
<dbReference type="GO" id="GO:0009368">
    <property type="term" value="C:endopeptidase Clp complex"/>
    <property type="evidence" value="ECO:0007669"/>
    <property type="project" value="TreeGrafter"/>
</dbReference>
<organism evidence="8 9">
    <name type="scientific">Geodermatophilus pulveris</name>
    <dbReference type="NCBI Taxonomy" id="1564159"/>
    <lineage>
        <taxon>Bacteria</taxon>
        <taxon>Bacillati</taxon>
        <taxon>Actinomycetota</taxon>
        <taxon>Actinomycetes</taxon>
        <taxon>Geodermatophilales</taxon>
        <taxon>Geodermatophilaceae</taxon>
        <taxon>Geodermatophilus</taxon>
    </lineage>
</organism>
<feature type="compositionally biased region" description="Low complexity" evidence="7">
    <location>
        <begin position="137"/>
        <end position="151"/>
    </location>
</feature>
<evidence type="ECO:0000256" key="6">
    <source>
        <dbReference type="RuleBase" id="RU003567"/>
    </source>
</evidence>
<dbReference type="PANTHER" id="PTHR10381">
    <property type="entry name" value="ATP-DEPENDENT CLP PROTEASE PROTEOLYTIC SUBUNIT"/>
    <property type="match status" value="1"/>
</dbReference>
<evidence type="ECO:0000256" key="3">
    <source>
        <dbReference type="ARBA" id="ARBA00022670"/>
    </source>
</evidence>
<protein>
    <recommendedName>
        <fullName evidence="6">ATP-dependent Clp protease proteolytic subunit</fullName>
    </recommendedName>
</protein>
<evidence type="ECO:0000256" key="5">
    <source>
        <dbReference type="ARBA" id="ARBA00022825"/>
    </source>
</evidence>
<keyword evidence="2" id="KW-0963">Cytoplasm</keyword>
<evidence type="ECO:0000313" key="9">
    <source>
        <dbReference type="Proteomes" id="UP000198373"/>
    </source>
</evidence>
<feature type="region of interest" description="Disordered" evidence="7">
    <location>
        <begin position="112"/>
        <end position="151"/>
    </location>
</feature>
<name>A0A239ICA0_9ACTN</name>
<evidence type="ECO:0000256" key="7">
    <source>
        <dbReference type="SAM" id="MobiDB-lite"/>
    </source>
</evidence>
<dbReference type="CDD" id="cd07017">
    <property type="entry name" value="S14_ClpP_2"/>
    <property type="match status" value="1"/>
</dbReference>
<reference evidence="9" key="1">
    <citation type="submission" date="2017-06" db="EMBL/GenBank/DDBJ databases">
        <authorList>
            <person name="Varghese N."/>
            <person name="Submissions S."/>
        </authorList>
    </citation>
    <scope>NUCLEOTIDE SEQUENCE [LARGE SCALE GENOMIC DNA]</scope>
    <source>
        <strain evidence="9">DSM 46839</strain>
    </source>
</reference>
<dbReference type="InterPro" id="IPR023562">
    <property type="entry name" value="ClpP/TepA"/>
</dbReference>
<sequence>MPVIPMPTTPDAARLSGAGGHASLTDAVFDRLLRERIVFLDRQVDDDVANQLCAQMLLLAADDARSDIHLHINSPGGSVSAGMAVYDRMQFLDCDVATCSVGMRLGAGRAGLLTGRRPWPPPAPGCSSAGRRRPRRSGWVSPSSAPASHSA</sequence>
<comment type="similarity">
    <text evidence="1 6">Belongs to the peptidase S14 family.</text>
</comment>
<dbReference type="Pfam" id="PF00574">
    <property type="entry name" value="CLP_protease"/>
    <property type="match status" value="1"/>
</dbReference>
<dbReference type="InterPro" id="IPR001907">
    <property type="entry name" value="ClpP"/>
</dbReference>
<gene>
    <name evidence="8" type="ORF">SAMN06893096_110101</name>
</gene>
<accession>A0A239ICA0</accession>
<dbReference type="GO" id="GO:0051117">
    <property type="term" value="F:ATPase binding"/>
    <property type="evidence" value="ECO:0007669"/>
    <property type="project" value="TreeGrafter"/>
</dbReference>
<evidence type="ECO:0000256" key="1">
    <source>
        <dbReference type="ARBA" id="ARBA00007039"/>
    </source>
</evidence>
<dbReference type="GO" id="GO:0004176">
    <property type="term" value="F:ATP-dependent peptidase activity"/>
    <property type="evidence" value="ECO:0007669"/>
    <property type="project" value="InterPro"/>
</dbReference>
<evidence type="ECO:0000313" key="8">
    <source>
        <dbReference type="EMBL" id="SNS91191.1"/>
    </source>
</evidence>
<evidence type="ECO:0000256" key="2">
    <source>
        <dbReference type="ARBA" id="ARBA00022490"/>
    </source>
</evidence>
<dbReference type="RefSeq" id="WP_281251876.1">
    <property type="nucleotide sequence ID" value="NZ_FZOO01000010.1"/>
</dbReference>
<dbReference type="GO" id="GO:0004252">
    <property type="term" value="F:serine-type endopeptidase activity"/>
    <property type="evidence" value="ECO:0007669"/>
    <property type="project" value="InterPro"/>
</dbReference>